<sequence length="213" mass="22402">MFSNSAALKLLIAEKADVDASDCMGRVPLLSAGSGGNPEGIKILIASGSNPYHKVFLGCAPMVHACLHGCHESVAAFLEAGVPVSGDHGVPLPHMSMLQGGDPILVQRLLEARADIDEPFEVRSLIFSIAFSTASFKYWLGSRDKFCTIGYNGINSTPLIMSVATGSFAVARCLVDAGARLDCRNSRGKTAWDLAKELAAPSSLIEAVVAVEP</sequence>
<dbReference type="OrthoDB" id="6781668at2759"/>
<dbReference type="InterPro" id="IPR002110">
    <property type="entry name" value="Ankyrin_rpt"/>
</dbReference>
<evidence type="ECO:0000313" key="5">
    <source>
        <dbReference type="EMBL" id="CAE8626628.1"/>
    </source>
</evidence>
<dbReference type="Proteomes" id="UP000654075">
    <property type="component" value="Unassembled WGS sequence"/>
</dbReference>
<dbReference type="GO" id="GO:0045732">
    <property type="term" value="P:positive regulation of protein catabolic process"/>
    <property type="evidence" value="ECO:0007669"/>
    <property type="project" value="TreeGrafter"/>
</dbReference>
<dbReference type="InterPro" id="IPR036770">
    <property type="entry name" value="Ankyrin_rpt-contain_sf"/>
</dbReference>
<dbReference type="OMA" id="LHGCHES"/>
<dbReference type="PANTHER" id="PTHR24136:SF15">
    <property type="entry name" value="ANK_REP_REGION DOMAIN-CONTAINING PROTEIN"/>
    <property type="match status" value="1"/>
</dbReference>
<gene>
    <name evidence="5" type="ORF">PGLA1383_LOCUS43534</name>
</gene>
<accession>A0A813GTT9</accession>
<feature type="repeat" description="ANK" evidence="4">
    <location>
        <begin position="154"/>
        <end position="186"/>
    </location>
</feature>
<organism evidence="5 6">
    <name type="scientific">Polarella glacialis</name>
    <name type="common">Dinoflagellate</name>
    <dbReference type="NCBI Taxonomy" id="89957"/>
    <lineage>
        <taxon>Eukaryota</taxon>
        <taxon>Sar</taxon>
        <taxon>Alveolata</taxon>
        <taxon>Dinophyceae</taxon>
        <taxon>Suessiales</taxon>
        <taxon>Suessiaceae</taxon>
        <taxon>Polarella</taxon>
    </lineage>
</organism>
<dbReference type="Gene3D" id="1.25.40.20">
    <property type="entry name" value="Ankyrin repeat-containing domain"/>
    <property type="match status" value="2"/>
</dbReference>
<evidence type="ECO:0000256" key="4">
    <source>
        <dbReference type="PROSITE-ProRule" id="PRU00023"/>
    </source>
</evidence>
<evidence type="ECO:0000256" key="3">
    <source>
        <dbReference type="ARBA" id="ARBA00023043"/>
    </source>
</evidence>
<proteinExistence type="inferred from homology"/>
<dbReference type="InterPro" id="IPR051573">
    <property type="entry name" value="Ankyrin-SOCS_box_domain"/>
</dbReference>
<evidence type="ECO:0000313" key="6">
    <source>
        <dbReference type="Proteomes" id="UP000654075"/>
    </source>
</evidence>
<keyword evidence="3 4" id="KW-0040">ANK repeat</keyword>
<comment type="caution">
    <text evidence="5">The sequence shown here is derived from an EMBL/GenBank/DDBJ whole genome shotgun (WGS) entry which is preliminary data.</text>
</comment>
<protein>
    <submittedName>
        <fullName evidence="5">Uncharacterized protein</fullName>
    </submittedName>
</protein>
<dbReference type="SMART" id="SM00248">
    <property type="entry name" value="ANK"/>
    <property type="match status" value="4"/>
</dbReference>
<dbReference type="PANTHER" id="PTHR24136">
    <property type="entry name" value="SOWAH (DROSOPHILA) HOMOLOG"/>
    <property type="match status" value="1"/>
</dbReference>
<comment type="similarity">
    <text evidence="1">Belongs to the ankyrin SOCS box (ASB) family.</text>
</comment>
<evidence type="ECO:0000256" key="2">
    <source>
        <dbReference type="ARBA" id="ARBA00022737"/>
    </source>
</evidence>
<reference evidence="5" key="1">
    <citation type="submission" date="2021-02" db="EMBL/GenBank/DDBJ databases">
        <authorList>
            <person name="Dougan E. K."/>
            <person name="Rhodes N."/>
            <person name="Thang M."/>
            <person name="Chan C."/>
        </authorList>
    </citation>
    <scope>NUCLEOTIDE SEQUENCE</scope>
</reference>
<dbReference type="EMBL" id="CAJNNV010029002">
    <property type="protein sequence ID" value="CAE8626628.1"/>
    <property type="molecule type" value="Genomic_DNA"/>
</dbReference>
<keyword evidence="6" id="KW-1185">Reference proteome</keyword>
<dbReference type="PROSITE" id="PS50088">
    <property type="entry name" value="ANK_REPEAT"/>
    <property type="match status" value="1"/>
</dbReference>
<dbReference type="AlphaFoldDB" id="A0A813GTT9"/>
<keyword evidence="2" id="KW-0677">Repeat</keyword>
<evidence type="ECO:0000256" key="1">
    <source>
        <dbReference type="ARBA" id="ARBA00005949"/>
    </source>
</evidence>
<dbReference type="GO" id="GO:0016567">
    <property type="term" value="P:protein ubiquitination"/>
    <property type="evidence" value="ECO:0007669"/>
    <property type="project" value="TreeGrafter"/>
</dbReference>
<dbReference type="SUPFAM" id="SSF48403">
    <property type="entry name" value="Ankyrin repeat"/>
    <property type="match status" value="1"/>
</dbReference>
<name>A0A813GTT9_POLGL</name>